<evidence type="ECO:0000313" key="3">
    <source>
        <dbReference type="Proteomes" id="UP000436088"/>
    </source>
</evidence>
<keyword evidence="3" id="KW-1185">Reference proteome</keyword>
<accession>A0A6A2XIT1</accession>
<proteinExistence type="predicted"/>
<sequence>MTPHNPCTRFLGTLNHQATTPRQQLNPGRSRNKGSRGTFTDTETYGNSGAQTTKLELKLKPFSFPITVVFGKAMETRCSTEPKKPVIHVVDGVGSSKGHARYSKKASLKLFKQQESPGSRLLSSYKDTVMVAMNMVNAMIVMGFLSSDFGRSLLLPPPLEPRQARYVDEMVALSPCLTLVSDPPNNASDTVAPQYFDVFTSAFESDDDYCF</sequence>
<protein>
    <submittedName>
        <fullName evidence="2">Uncharacterized protein</fullName>
    </submittedName>
</protein>
<organism evidence="2 3">
    <name type="scientific">Hibiscus syriacus</name>
    <name type="common">Rose of Sharon</name>
    <dbReference type="NCBI Taxonomy" id="106335"/>
    <lineage>
        <taxon>Eukaryota</taxon>
        <taxon>Viridiplantae</taxon>
        <taxon>Streptophyta</taxon>
        <taxon>Embryophyta</taxon>
        <taxon>Tracheophyta</taxon>
        <taxon>Spermatophyta</taxon>
        <taxon>Magnoliopsida</taxon>
        <taxon>eudicotyledons</taxon>
        <taxon>Gunneridae</taxon>
        <taxon>Pentapetalae</taxon>
        <taxon>rosids</taxon>
        <taxon>malvids</taxon>
        <taxon>Malvales</taxon>
        <taxon>Malvaceae</taxon>
        <taxon>Malvoideae</taxon>
        <taxon>Hibiscus</taxon>
    </lineage>
</organism>
<dbReference type="AlphaFoldDB" id="A0A6A2XIT1"/>
<comment type="caution">
    <text evidence="2">The sequence shown here is derived from an EMBL/GenBank/DDBJ whole genome shotgun (WGS) entry which is preliminary data.</text>
</comment>
<dbReference type="Proteomes" id="UP000436088">
    <property type="component" value="Unassembled WGS sequence"/>
</dbReference>
<feature type="region of interest" description="Disordered" evidence="1">
    <location>
        <begin position="19"/>
        <end position="47"/>
    </location>
</feature>
<dbReference type="EMBL" id="VEPZ02001519">
    <property type="protein sequence ID" value="KAE8669740.1"/>
    <property type="molecule type" value="Genomic_DNA"/>
</dbReference>
<evidence type="ECO:0000313" key="2">
    <source>
        <dbReference type="EMBL" id="KAE8669740.1"/>
    </source>
</evidence>
<gene>
    <name evidence="2" type="ORF">F3Y22_tig00112217pilonHSYRG00033</name>
</gene>
<name>A0A6A2XIT1_HIBSY</name>
<evidence type="ECO:0000256" key="1">
    <source>
        <dbReference type="SAM" id="MobiDB-lite"/>
    </source>
</evidence>
<reference evidence="2" key="1">
    <citation type="submission" date="2019-09" db="EMBL/GenBank/DDBJ databases">
        <title>Draft genome information of white flower Hibiscus syriacus.</title>
        <authorList>
            <person name="Kim Y.-M."/>
        </authorList>
    </citation>
    <scope>NUCLEOTIDE SEQUENCE [LARGE SCALE GENOMIC DNA]</scope>
    <source>
        <strain evidence="2">YM2019G1</strain>
    </source>
</reference>